<reference evidence="1" key="1">
    <citation type="submission" date="2024-02" db="EMBL/GenBank/DDBJ databases">
        <title>Metagenome Assembled Genome of Zalaria obscura JY119.</title>
        <authorList>
            <person name="Vighnesh L."/>
            <person name="Jagadeeshwari U."/>
            <person name="Venkata Ramana C."/>
            <person name="Sasikala C."/>
        </authorList>
    </citation>
    <scope>NUCLEOTIDE SEQUENCE</scope>
    <source>
        <strain evidence="1">JY119</strain>
    </source>
</reference>
<comment type="caution">
    <text evidence="1">The sequence shown here is derived from an EMBL/GenBank/DDBJ whole genome shotgun (WGS) entry which is preliminary data.</text>
</comment>
<accession>A0ACC3SII5</accession>
<keyword evidence="2" id="KW-1185">Reference proteome</keyword>
<evidence type="ECO:0000313" key="2">
    <source>
        <dbReference type="Proteomes" id="UP001320706"/>
    </source>
</evidence>
<name>A0ACC3SII5_9PEZI</name>
<gene>
    <name evidence="1" type="ORF">M8818_002110</name>
</gene>
<dbReference type="EMBL" id="JAMKPW020000009">
    <property type="protein sequence ID" value="KAK8215100.1"/>
    <property type="molecule type" value="Genomic_DNA"/>
</dbReference>
<evidence type="ECO:0000313" key="1">
    <source>
        <dbReference type="EMBL" id="KAK8215100.1"/>
    </source>
</evidence>
<proteinExistence type="predicted"/>
<dbReference type="Proteomes" id="UP001320706">
    <property type="component" value="Unassembled WGS sequence"/>
</dbReference>
<sequence length="216" mass="23860">MLPAAHLVPSDSQCRKSLTGNPWSHPCVINTVSPSSNLVTCLPITSFSTVPLEEKAKSWGWARRYLPIQHDGDGKLDRHLCGLKPLPLAGNQAQLKRQSFVNLETEFSIEAQLLLPLANGDICIDIDALRRELASFRGEQMPRARPARTESDSGYETSSNKSDRSVSSERAPASKPAGARCRTQEGAPEISAPAWRTRSSIPTKKRDFGGNWRRRN</sequence>
<protein>
    <submittedName>
        <fullName evidence="1">Uncharacterized protein</fullName>
    </submittedName>
</protein>
<organism evidence="1 2">
    <name type="scientific">Zalaria obscura</name>
    <dbReference type="NCBI Taxonomy" id="2024903"/>
    <lineage>
        <taxon>Eukaryota</taxon>
        <taxon>Fungi</taxon>
        <taxon>Dikarya</taxon>
        <taxon>Ascomycota</taxon>
        <taxon>Pezizomycotina</taxon>
        <taxon>Dothideomycetes</taxon>
        <taxon>Dothideomycetidae</taxon>
        <taxon>Dothideales</taxon>
        <taxon>Zalariaceae</taxon>
        <taxon>Zalaria</taxon>
    </lineage>
</organism>